<feature type="region of interest" description="Disordered" evidence="1">
    <location>
        <begin position="1"/>
        <end position="117"/>
    </location>
</feature>
<protein>
    <submittedName>
        <fullName evidence="3">Uncharacterized protein</fullName>
    </submittedName>
</protein>
<dbReference type="AlphaFoldDB" id="A0A7W7CM03"/>
<feature type="compositionally biased region" description="Low complexity" evidence="1">
    <location>
        <begin position="57"/>
        <end position="66"/>
    </location>
</feature>
<accession>A0A7W7CM03</accession>
<comment type="caution">
    <text evidence="3">The sequence shown here is derived from an EMBL/GenBank/DDBJ whole genome shotgun (WGS) entry which is preliminary data.</text>
</comment>
<evidence type="ECO:0000256" key="1">
    <source>
        <dbReference type="SAM" id="MobiDB-lite"/>
    </source>
</evidence>
<evidence type="ECO:0000313" key="3">
    <source>
        <dbReference type="EMBL" id="MBB4691020.1"/>
    </source>
</evidence>
<proteinExistence type="predicted"/>
<organism evidence="3 4">
    <name type="scientific">Paractinoplanes abujensis</name>
    <dbReference type="NCBI Taxonomy" id="882441"/>
    <lineage>
        <taxon>Bacteria</taxon>
        <taxon>Bacillati</taxon>
        <taxon>Actinomycetota</taxon>
        <taxon>Actinomycetes</taxon>
        <taxon>Micromonosporales</taxon>
        <taxon>Micromonosporaceae</taxon>
        <taxon>Paractinoplanes</taxon>
    </lineage>
</organism>
<dbReference type="EMBL" id="JACHMF010000001">
    <property type="protein sequence ID" value="MBB4691020.1"/>
    <property type="molecule type" value="Genomic_DNA"/>
</dbReference>
<dbReference type="Proteomes" id="UP000542742">
    <property type="component" value="Unassembled WGS sequence"/>
</dbReference>
<evidence type="ECO:0000256" key="2">
    <source>
        <dbReference type="SAM" id="Phobius"/>
    </source>
</evidence>
<keyword evidence="4" id="KW-1185">Reference proteome</keyword>
<gene>
    <name evidence="3" type="ORF">BKA14_001168</name>
</gene>
<feature type="compositionally biased region" description="Pro residues" evidence="1">
    <location>
        <begin position="67"/>
        <end position="77"/>
    </location>
</feature>
<keyword evidence="2" id="KW-1133">Transmembrane helix</keyword>
<evidence type="ECO:0000313" key="4">
    <source>
        <dbReference type="Proteomes" id="UP000542742"/>
    </source>
</evidence>
<keyword evidence="2" id="KW-0812">Transmembrane</keyword>
<name>A0A7W7CM03_9ACTN</name>
<feature type="compositionally biased region" description="Pro residues" evidence="1">
    <location>
        <begin position="46"/>
        <end position="56"/>
    </location>
</feature>
<dbReference type="RefSeq" id="WP_239092461.1">
    <property type="nucleotide sequence ID" value="NZ_BOMC01000009.1"/>
</dbReference>
<sequence length="280" mass="29096">MTRPEEPVDPRAVPPADPWATINRPAPTVHFGDDPEATAILRPQGRPGPPPVPPSPDLTTPRSAPSPTVPSSPPYPPSSESTMRLAGPSSTVRSSGAGPVGHPAGADGGVPAPAIRAGGEVRFGPGVPAAPARAPGWPAPVRPRPRWRRLVSVLSGLVTLALIVVAGLHVWQRLSPIEVESVTVAVPHPAGSRCDVTVDVVATVRTNGRGGVIRYQWLRSDAPPGAVLTERVGRDQRVATLTLRWTFSGAGSTSETATVTIVEPAPLSSSAGVAYRCRPR</sequence>
<reference evidence="3 4" key="1">
    <citation type="submission" date="2020-08" db="EMBL/GenBank/DDBJ databases">
        <title>Sequencing the genomes of 1000 actinobacteria strains.</title>
        <authorList>
            <person name="Klenk H.-P."/>
        </authorList>
    </citation>
    <scope>NUCLEOTIDE SEQUENCE [LARGE SCALE GENOMIC DNA]</scope>
    <source>
        <strain evidence="3 4">DSM 45518</strain>
    </source>
</reference>
<feature type="transmembrane region" description="Helical" evidence="2">
    <location>
        <begin position="150"/>
        <end position="171"/>
    </location>
</feature>
<feature type="compositionally biased region" description="Low complexity" evidence="1">
    <location>
        <begin position="96"/>
        <end position="114"/>
    </location>
</feature>
<keyword evidence="2" id="KW-0472">Membrane</keyword>